<reference evidence="2" key="1">
    <citation type="submission" date="2023-02" db="EMBL/GenBank/DDBJ databases">
        <title>Identification and recombinant expression of a fungal hydrolase from Papiliotrema laurentii that hydrolyzes apple cutin and clears colloidal polyester polyurethane.</title>
        <authorList>
            <consortium name="DOE Joint Genome Institute"/>
            <person name="Roman V.A."/>
            <person name="Bojanowski C."/>
            <person name="Crable B.R."/>
            <person name="Wagner D.N."/>
            <person name="Hung C.S."/>
            <person name="Nadeau L.J."/>
            <person name="Schratz L."/>
            <person name="Haridas S."/>
            <person name="Pangilinan J."/>
            <person name="Lipzen A."/>
            <person name="Na H."/>
            <person name="Yan M."/>
            <person name="Ng V."/>
            <person name="Grigoriev I.V."/>
            <person name="Spatafora J.W."/>
            <person name="Barlow D."/>
            <person name="Biffinger J."/>
            <person name="Kelley-Loughnane N."/>
            <person name="Varaljay V.A."/>
            <person name="Crookes-Goodson W.J."/>
        </authorList>
    </citation>
    <scope>NUCLEOTIDE SEQUENCE</scope>
    <source>
        <strain evidence="2">5307AH</strain>
    </source>
</reference>
<feature type="region of interest" description="Disordered" evidence="1">
    <location>
        <begin position="199"/>
        <end position="273"/>
    </location>
</feature>
<feature type="compositionally biased region" description="Basic and acidic residues" evidence="1">
    <location>
        <begin position="243"/>
        <end position="264"/>
    </location>
</feature>
<feature type="non-terminal residue" evidence="2">
    <location>
        <position position="317"/>
    </location>
</feature>
<sequence length="317" mass="35020">MSLRDSVLPPHLPNPLSNPAGWTDSQVKDVLSHYLGENAPHALEREWAWQLHNALGIHTRGRAEEVYSYLISNYDSRAAAYPLYDDDDDEPPPPYSEHDPELGVHGTGNPPSSRAFTYHASQRIPHGRYPGMHQTHEGSQFNWAGIAPRSTSASHMYPAPTPPSHLFGRSPHTYAYIRSDDTLNNTLITTPYLYDGAHTRGARTPSSAPGQSGFGGAGSADRDPSPLRASSLGNTTRISSRSPHPDEATPEDHTNPRTDPDSQRRNRPQRSKWKATSCLSWIDSYAPTLARLGLAYATWKGVKGLGKLWSEKRSLED</sequence>
<dbReference type="AlphaFoldDB" id="A0AAD9L7I3"/>
<dbReference type="Proteomes" id="UP001182556">
    <property type="component" value="Unassembled WGS sequence"/>
</dbReference>
<gene>
    <name evidence="2" type="ORF">DB88DRAFT_485695</name>
</gene>
<feature type="region of interest" description="Disordered" evidence="1">
    <location>
        <begin position="81"/>
        <end position="113"/>
    </location>
</feature>
<protein>
    <submittedName>
        <fullName evidence="2">Uncharacterized protein</fullName>
    </submittedName>
</protein>
<organism evidence="2 3">
    <name type="scientific">Papiliotrema laurentii</name>
    <name type="common">Cryptococcus laurentii</name>
    <dbReference type="NCBI Taxonomy" id="5418"/>
    <lineage>
        <taxon>Eukaryota</taxon>
        <taxon>Fungi</taxon>
        <taxon>Dikarya</taxon>
        <taxon>Basidiomycota</taxon>
        <taxon>Agaricomycotina</taxon>
        <taxon>Tremellomycetes</taxon>
        <taxon>Tremellales</taxon>
        <taxon>Rhynchogastremaceae</taxon>
        <taxon>Papiliotrema</taxon>
    </lineage>
</organism>
<feature type="compositionally biased region" description="Polar residues" evidence="1">
    <location>
        <begin position="231"/>
        <end position="242"/>
    </location>
</feature>
<evidence type="ECO:0000256" key="1">
    <source>
        <dbReference type="SAM" id="MobiDB-lite"/>
    </source>
</evidence>
<feature type="region of interest" description="Disordered" evidence="1">
    <location>
        <begin position="1"/>
        <end position="21"/>
    </location>
</feature>
<proteinExistence type="predicted"/>
<comment type="caution">
    <text evidence="2">The sequence shown here is derived from an EMBL/GenBank/DDBJ whole genome shotgun (WGS) entry which is preliminary data.</text>
</comment>
<keyword evidence="3" id="KW-1185">Reference proteome</keyword>
<dbReference type="EMBL" id="JAODAN010000003">
    <property type="protein sequence ID" value="KAK1925943.1"/>
    <property type="molecule type" value="Genomic_DNA"/>
</dbReference>
<accession>A0AAD9L7I3</accession>
<name>A0AAD9L7I3_PAPLA</name>
<evidence type="ECO:0000313" key="2">
    <source>
        <dbReference type="EMBL" id="KAK1925943.1"/>
    </source>
</evidence>
<evidence type="ECO:0000313" key="3">
    <source>
        <dbReference type="Proteomes" id="UP001182556"/>
    </source>
</evidence>